<dbReference type="EMBL" id="LR899014">
    <property type="protein sequence ID" value="CAD7093234.1"/>
    <property type="molecule type" value="Genomic_DNA"/>
</dbReference>
<proteinExistence type="predicted"/>
<evidence type="ECO:0000313" key="3">
    <source>
        <dbReference type="Proteomes" id="UP000594454"/>
    </source>
</evidence>
<name>A0A7R8Z118_HERIL</name>
<protein>
    <submittedName>
        <fullName evidence="2">Uncharacterized protein</fullName>
    </submittedName>
</protein>
<accession>A0A7R8Z118</accession>
<dbReference type="Proteomes" id="UP000594454">
    <property type="component" value="Chromosome 6"/>
</dbReference>
<feature type="compositionally biased region" description="Basic and acidic residues" evidence="1">
    <location>
        <begin position="419"/>
        <end position="431"/>
    </location>
</feature>
<feature type="region of interest" description="Disordered" evidence="1">
    <location>
        <begin position="346"/>
        <end position="431"/>
    </location>
</feature>
<feature type="compositionally biased region" description="Polar residues" evidence="1">
    <location>
        <begin position="351"/>
        <end position="377"/>
    </location>
</feature>
<dbReference type="OrthoDB" id="10628669at2759"/>
<organism evidence="2 3">
    <name type="scientific">Hermetia illucens</name>
    <name type="common">Black soldier fly</name>
    <dbReference type="NCBI Taxonomy" id="343691"/>
    <lineage>
        <taxon>Eukaryota</taxon>
        <taxon>Metazoa</taxon>
        <taxon>Ecdysozoa</taxon>
        <taxon>Arthropoda</taxon>
        <taxon>Hexapoda</taxon>
        <taxon>Insecta</taxon>
        <taxon>Pterygota</taxon>
        <taxon>Neoptera</taxon>
        <taxon>Endopterygota</taxon>
        <taxon>Diptera</taxon>
        <taxon>Brachycera</taxon>
        <taxon>Stratiomyomorpha</taxon>
        <taxon>Stratiomyidae</taxon>
        <taxon>Hermetiinae</taxon>
        <taxon>Hermetia</taxon>
    </lineage>
</organism>
<feature type="region of interest" description="Disordered" evidence="1">
    <location>
        <begin position="454"/>
        <end position="508"/>
    </location>
</feature>
<evidence type="ECO:0000256" key="1">
    <source>
        <dbReference type="SAM" id="MobiDB-lite"/>
    </source>
</evidence>
<keyword evidence="3" id="KW-1185">Reference proteome</keyword>
<evidence type="ECO:0000313" key="2">
    <source>
        <dbReference type="EMBL" id="CAD7093234.1"/>
    </source>
</evidence>
<dbReference type="InParanoid" id="A0A7R8Z118"/>
<feature type="compositionally biased region" description="Acidic residues" evidence="1">
    <location>
        <begin position="1"/>
        <end position="18"/>
    </location>
</feature>
<gene>
    <name evidence="2" type="ORF">HERILL_LOCUS15528</name>
</gene>
<feature type="region of interest" description="Disordered" evidence="1">
    <location>
        <begin position="1"/>
        <end position="26"/>
    </location>
</feature>
<sequence length="508" mass="58151">MAEEDTMTTAASEDDPTIGEDLPSARGCTCRRIGSDNDDYESDNDQHVAAVPIQIHPDGRLEDKSVRCKKSLGRVKRWFFRNFDSSYIQEINEAEKDELSVDPVESEDILQLRPRRGRFTANRSPYIEFNPKQYLPIREVDLNNNDVVRGDSPNVYKSIVQQTEQSIKEAIAKATGSQGQVQVINDPESGSSSHFIQDHNPQERAIPMDEYLKENSPRLQETPIRVSLHQPPIYPRQYLAPPPPQQPLPYLKSNPVGLWYKPDDLMKHPIQLILQSIESKLSSCCESCKAEVLSDISERLKPRAKTIKLAEQTCEHPRNLILRKSVERLEGEGNSEEMPYSGEITRERTFGSKSSRYNPSPVQFKDTGTSELSSRKTTFYEPFQDSEEIIRPKMVSKNNRDYPRKQNGSRTNHSSSKHFIRESNEESSEQLKDYSKMVSNLKNLEKLYSKLAKLNKSQEESEENEASTTTTKPISRNSKRSRSSRNKGEDRRRKSKTYKSKSGNRDSV</sequence>
<reference evidence="2 3" key="1">
    <citation type="submission" date="2020-11" db="EMBL/GenBank/DDBJ databases">
        <authorList>
            <person name="Wallbank WR R."/>
            <person name="Pardo Diaz C."/>
            <person name="Kozak K."/>
            <person name="Martin S."/>
            <person name="Jiggins C."/>
            <person name="Moest M."/>
            <person name="Warren A I."/>
            <person name="Generalovic N T."/>
            <person name="Byers J.R.P. K."/>
            <person name="Montejo-Kovacevich G."/>
            <person name="Yen C E."/>
        </authorList>
    </citation>
    <scope>NUCLEOTIDE SEQUENCE [LARGE SCALE GENOMIC DNA]</scope>
</reference>
<dbReference type="AlphaFoldDB" id="A0A7R8Z118"/>